<feature type="transmembrane region" description="Helical" evidence="8">
    <location>
        <begin position="170"/>
        <end position="186"/>
    </location>
</feature>
<dbReference type="STRING" id="1789683.A0A1X7R819"/>
<evidence type="ECO:0000256" key="2">
    <source>
        <dbReference type="ARBA" id="ARBA00007467"/>
    </source>
</evidence>
<dbReference type="GO" id="GO:0051453">
    <property type="term" value="P:regulation of intracellular pH"/>
    <property type="evidence" value="ECO:0007669"/>
    <property type="project" value="TreeGrafter"/>
</dbReference>
<organism evidence="9 10">
    <name type="scientific">Maudiozyma saulgeensis</name>
    <dbReference type="NCBI Taxonomy" id="1789683"/>
    <lineage>
        <taxon>Eukaryota</taxon>
        <taxon>Fungi</taxon>
        <taxon>Dikarya</taxon>
        <taxon>Ascomycota</taxon>
        <taxon>Saccharomycotina</taxon>
        <taxon>Saccharomycetes</taxon>
        <taxon>Saccharomycetales</taxon>
        <taxon>Saccharomycetaceae</taxon>
        <taxon>Maudiozyma</taxon>
    </lineage>
</organism>
<keyword evidence="3" id="KW-0813">Transport</keyword>
<dbReference type="SUPFAM" id="SSF103473">
    <property type="entry name" value="MFS general substrate transporter"/>
    <property type="match status" value="1"/>
</dbReference>
<dbReference type="PANTHER" id="PTHR10981:SF0">
    <property type="entry name" value="BATTENIN"/>
    <property type="match status" value="1"/>
</dbReference>
<dbReference type="GO" id="GO:0006865">
    <property type="term" value="P:amino acid transport"/>
    <property type="evidence" value="ECO:0007669"/>
    <property type="project" value="UniProtKB-KW"/>
</dbReference>
<evidence type="ECO:0000313" key="10">
    <source>
        <dbReference type="Proteomes" id="UP000196158"/>
    </source>
</evidence>
<evidence type="ECO:0000256" key="7">
    <source>
        <dbReference type="ARBA" id="ARBA00023136"/>
    </source>
</evidence>
<accession>A0A1X7R819</accession>
<comment type="similarity">
    <text evidence="2 8">Belongs to the battenin family.</text>
</comment>
<comment type="subcellular location">
    <subcellularLocation>
        <location evidence="1">Endomembrane system</location>
        <topology evidence="1">Multi-pass membrane protein</topology>
    </subcellularLocation>
    <subcellularLocation>
        <location evidence="8">Vacuole membrane</location>
        <topology evidence="8">Multi-pass membrane protein</topology>
    </subcellularLocation>
</comment>
<evidence type="ECO:0000256" key="4">
    <source>
        <dbReference type="ARBA" id="ARBA00022692"/>
    </source>
</evidence>
<evidence type="ECO:0000256" key="3">
    <source>
        <dbReference type="ARBA" id="ARBA00022448"/>
    </source>
</evidence>
<dbReference type="PANTHER" id="PTHR10981">
    <property type="entry name" value="BATTENIN"/>
    <property type="match status" value="1"/>
</dbReference>
<name>A0A1X7R819_9SACH</name>
<dbReference type="AlphaFoldDB" id="A0A1X7R819"/>
<feature type="transmembrane region" description="Helical" evidence="8">
    <location>
        <begin position="140"/>
        <end position="158"/>
    </location>
</feature>
<keyword evidence="6 8" id="KW-1133">Transmembrane helix</keyword>
<protein>
    <recommendedName>
        <fullName evidence="8">Protein BTN</fullName>
    </recommendedName>
</protein>
<evidence type="ECO:0000256" key="5">
    <source>
        <dbReference type="ARBA" id="ARBA00022970"/>
    </source>
</evidence>
<dbReference type="InterPro" id="IPR003492">
    <property type="entry name" value="Battenin_disease_Cln3"/>
</dbReference>
<feature type="transmembrane region" description="Helical" evidence="8">
    <location>
        <begin position="106"/>
        <end position="128"/>
    </location>
</feature>
<keyword evidence="8" id="KW-0926">Vacuole</keyword>
<dbReference type="PIRSF" id="PIRSF015974">
    <property type="entry name" value="CLN3_BTN1"/>
    <property type="match status" value="1"/>
</dbReference>
<evidence type="ECO:0000313" key="9">
    <source>
        <dbReference type="EMBL" id="SMN21818.1"/>
    </source>
</evidence>
<feature type="transmembrane region" description="Helical" evidence="8">
    <location>
        <begin position="318"/>
        <end position="339"/>
    </location>
</feature>
<feature type="transmembrane region" description="Helical" evidence="8">
    <location>
        <begin position="345"/>
        <end position="367"/>
    </location>
</feature>
<keyword evidence="4 8" id="KW-0812">Transmembrane</keyword>
<dbReference type="GO" id="GO:0012505">
    <property type="term" value="C:endomembrane system"/>
    <property type="evidence" value="ECO:0007669"/>
    <property type="project" value="UniProtKB-SubCell"/>
</dbReference>
<keyword evidence="10" id="KW-1185">Reference proteome</keyword>
<dbReference type="OrthoDB" id="5965864at2759"/>
<feature type="transmembrane region" description="Helical" evidence="8">
    <location>
        <begin position="22"/>
        <end position="44"/>
    </location>
</feature>
<reference evidence="9 10" key="1">
    <citation type="submission" date="2017-04" db="EMBL/GenBank/DDBJ databases">
        <authorList>
            <person name="Afonso C.L."/>
            <person name="Miller P.J."/>
            <person name="Scott M.A."/>
            <person name="Spackman E."/>
            <person name="Goraichik I."/>
            <person name="Dimitrov K.M."/>
            <person name="Suarez D.L."/>
            <person name="Swayne D.E."/>
        </authorList>
    </citation>
    <scope>NUCLEOTIDE SEQUENCE [LARGE SCALE GENOMIC DNA]</scope>
</reference>
<dbReference type="EMBL" id="FXLY01000009">
    <property type="protein sequence ID" value="SMN21818.1"/>
    <property type="molecule type" value="Genomic_DNA"/>
</dbReference>
<dbReference type="Pfam" id="PF02487">
    <property type="entry name" value="CLN3"/>
    <property type="match status" value="1"/>
</dbReference>
<dbReference type="PRINTS" id="PR01315">
    <property type="entry name" value="BATTENIN"/>
</dbReference>
<keyword evidence="7 8" id="KW-0472">Membrane</keyword>
<feature type="transmembrane region" description="Helical" evidence="8">
    <location>
        <begin position="81"/>
        <end position="99"/>
    </location>
</feature>
<evidence type="ECO:0000256" key="6">
    <source>
        <dbReference type="ARBA" id="ARBA00022989"/>
    </source>
</evidence>
<dbReference type="InterPro" id="IPR036259">
    <property type="entry name" value="MFS_trans_sf"/>
</dbReference>
<keyword evidence="5" id="KW-0029">Amino-acid transport</keyword>
<dbReference type="InterPro" id="IPR018460">
    <property type="entry name" value="Battenin_disease_Cln3_subgr"/>
</dbReference>
<feature type="transmembrane region" description="Helical" evidence="8">
    <location>
        <begin position="242"/>
        <end position="259"/>
    </location>
</feature>
<evidence type="ECO:0000256" key="8">
    <source>
        <dbReference type="RuleBase" id="RU361113"/>
    </source>
</evidence>
<feature type="transmembrane region" description="Helical" evidence="8">
    <location>
        <begin position="56"/>
        <end position="75"/>
    </location>
</feature>
<feature type="transmembrane region" description="Helical" evidence="8">
    <location>
        <begin position="379"/>
        <end position="399"/>
    </location>
</feature>
<dbReference type="GO" id="GO:0005774">
    <property type="term" value="C:vacuolar membrane"/>
    <property type="evidence" value="ECO:0007669"/>
    <property type="project" value="UniProtKB-SubCell"/>
</dbReference>
<sequence>MNSNKFFQWIHSFKTLSSNSTIYLYFWIFGLINNILYVVILSAAIDIVETNIPKSLVLLVDILPSLTIKLLSPFFIQRIKYGNRIILLIILSCVGMILVSLKDLWICLFGVGLASLSSGFGEVTFLQLTHTYKEVSLNGWSSGTGGAGLLGSAIYLLLTTVLHIPIRISLLLFSILPFGFLLYYRLDGNVEYHPLQDHQITTIDIEESQLEPELGVFVGDHSNEDSISSHISKTLAKLKMLIMPYMLPLTTVYFFEYLINQAVSPTLLFPIADPDEILNSHFSFFHKYRDFYVTYGTLYQMGVFISRSTAHVFRIKQLYLLSALQAINLLIVLLQSWNYIVHRPWPIMILIVYEGLLGGSSYVNTFLNVLSNVPPQDKEFALGSVSIADSLGILLAALVGTKLEPTLCQHQVSDNRPWCTLE</sequence>
<gene>
    <name evidence="9" type="ORF">KASA_0J01375G</name>
</gene>
<dbReference type="Proteomes" id="UP000196158">
    <property type="component" value="Unassembled WGS sequence"/>
</dbReference>
<proteinExistence type="inferred from homology"/>
<evidence type="ECO:0000256" key="1">
    <source>
        <dbReference type="ARBA" id="ARBA00004127"/>
    </source>
</evidence>